<dbReference type="InterPro" id="IPR050630">
    <property type="entry name" value="WD_repeat_EMAP"/>
</dbReference>
<comment type="similarity">
    <text evidence="2">Belongs to the WD repeat EMAP family.</text>
</comment>
<evidence type="ECO:0000256" key="1">
    <source>
        <dbReference type="ARBA" id="ARBA00004245"/>
    </source>
</evidence>
<keyword evidence="3" id="KW-0963">Cytoplasm</keyword>
<keyword evidence="4 8" id="KW-0853">WD repeat</keyword>
<dbReference type="GO" id="GO:0000226">
    <property type="term" value="P:microtubule cytoskeleton organization"/>
    <property type="evidence" value="ECO:0007669"/>
    <property type="project" value="TreeGrafter"/>
</dbReference>
<dbReference type="InterPro" id="IPR056299">
    <property type="entry name" value="CFAP61_dimer"/>
</dbReference>
<dbReference type="OrthoDB" id="47802at2759"/>
<keyword evidence="6" id="KW-0677">Repeat</keyword>
<dbReference type="InterPro" id="IPR055442">
    <property type="entry name" value="Beta-prop_EML-like_2nd"/>
</dbReference>
<evidence type="ECO:0000256" key="5">
    <source>
        <dbReference type="ARBA" id="ARBA00022701"/>
    </source>
</evidence>
<dbReference type="PANTHER" id="PTHR13720:SF50">
    <property type="entry name" value="ECHINODERM MICROTUBULE-ASSOCIATED PROTEIN-LIKE 2"/>
    <property type="match status" value="1"/>
</dbReference>
<reference evidence="15" key="1">
    <citation type="submission" date="2025-08" db="UniProtKB">
        <authorList>
            <consortium name="RefSeq"/>
        </authorList>
    </citation>
    <scope>IDENTIFICATION</scope>
    <source>
        <tissue evidence="15">Whole organism</tissue>
    </source>
</reference>
<feature type="repeat" description="WD" evidence="8">
    <location>
        <begin position="1331"/>
        <end position="1366"/>
    </location>
</feature>
<evidence type="ECO:0000259" key="13">
    <source>
        <dbReference type="Pfam" id="PF23414"/>
    </source>
</evidence>
<feature type="repeat" description="WD" evidence="8">
    <location>
        <begin position="1219"/>
        <end position="1251"/>
    </location>
</feature>
<feature type="domain" description="CFAP61 dimerisation" evidence="11">
    <location>
        <begin position="270"/>
        <end position="364"/>
    </location>
</feature>
<dbReference type="InterPro" id="IPR001680">
    <property type="entry name" value="WD40_rpt"/>
</dbReference>
<dbReference type="SUPFAM" id="SSF50978">
    <property type="entry name" value="WD40 repeat-like"/>
    <property type="match status" value="1"/>
</dbReference>
<dbReference type="InterPro" id="IPR011047">
    <property type="entry name" value="Quinoprotein_ADH-like_sf"/>
</dbReference>
<evidence type="ECO:0000256" key="8">
    <source>
        <dbReference type="PROSITE-ProRule" id="PRU00221"/>
    </source>
</evidence>
<dbReference type="FunFam" id="2.130.10.10:FF:000005">
    <property type="entry name" value="Putative echinoderm microtubule-associated protein-like 1"/>
    <property type="match status" value="1"/>
</dbReference>
<dbReference type="InterPro" id="IPR015943">
    <property type="entry name" value="WD40/YVTN_repeat-like_dom_sf"/>
</dbReference>
<evidence type="ECO:0000259" key="12">
    <source>
        <dbReference type="Pfam" id="PF23409"/>
    </source>
</evidence>
<keyword evidence="5" id="KW-0493">Microtubule</keyword>
<protein>
    <submittedName>
        <fullName evidence="15">Echinoderm microtubule-associated protein-like 1 isoform X5</fullName>
    </submittedName>
</protein>
<proteinExistence type="inferred from homology"/>
<evidence type="ECO:0000256" key="9">
    <source>
        <dbReference type="SAM" id="Coils"/>
    </source>
</evidence>
<dbReference type="SUPFAM" id="SSF50998">
    <property type="entry name" value="Quinoprotein alcohol dehydrogenase-like"/>
    <property type="match status" value="1"/>
</dbReference>
<organism evidence="14 15">
    <name type="scientific">Frankliniella occidentalis</name>
    <name type="common">Western flower thrips</name>
    <name type="synonym">Euthrips occidentalis</name>
    <dbReference type="NCBI Taxonomy" id="133901"/>
    <lineage>
        <taxon>Eukaryota</taxon>
        <taxon>Metazoa</taxon>
        <taxon>Ecdysozoa</taxon>
        <taxon>Arthropoda</taxon>
        <taxon>Hexapoda</taxon>
        <taxon>Insecta</taxon>
        <taxon>Pterygota</taxon>
        <taxon>Neoptera</taxon>
        <taxon>Paraneoptera</taxon>
        <taxon>Thysanoptera</taxon>
        <taxon>Terebrantia</taxon>
        <taxon>Thripoidea</taxon>
        <taxon>Thripidae</taxon>
        <taxon>Frankliniella</taxon>
    </lineage>
</organism>
<sequence length="1366" mass="148985">MHWGVPGRRILIVDPESPSEEGPRMPSVFGEDEVEAALLAELEAAGVELCRGCELEGWVCGEPDFLEDPVPQGANDRYATHVIFRPKQGANLEPLLALLTRQSSDVKLDELAPLSIPCLALFCLQPKAIHPVTFSALVDSGLVLDGLLVIDRLGRTNDPFILAGGPVTTYQRRLCAADLDHPHYSSLEIGRKLAERMRGLWDPLLKARAHTEERTPAEGSAASASGTVARSDSIATAAPDPQRVLSRSEGIGEAVRAVLGPYWRYTEMVPTLTSPVVLGGRLPAAPARGHLHFLRVRAPGPFPLLPGEARSLQAGTPGSERYCRVLVDTAGFVRDIVCLTEQPLPADMLMAAYGQHEDNLGKVSDLLEHLSSPDIMGAVYHRNPYKTTQWQTDLDALFVSGARDPSRRYVRSAAVSVCDGDCYDPAGLPFLQDRAGRDGGAAEQQLGAGTCSGDAATNASRRIPFNPMNDDMIETENESLRERVSDLEKKALDQGDEIVCLRSTLADVLRRLTLLENAVNSRGGVSPSSTGTVTPVRNGGFRGALNNHISQLKDGPLGGSRLRQPIYHQSSVESNNSLKENSIRNSSHVPTALPQRRGVHYQSTGSLHSDSPSSNSVSPVPTSPSPTHTPPPRVSPAPRQSQPPTPTRSTNSNLHFAKRWSSTGDFNHAPHNGSPMSSRLATKSLLNLNLRVQSPHIMLKHGTREASYNEEERTLRMFLRGRPIILYAPSTIADTYDITKITTPPQSKLKLDWVYGYRGRDCRSNLYLLPTGEMVYFVAAVVVLYNVEEQSQRHYLGHTDDIKCIAVHPNKLLVATGQCAGHDRRDSRTRTLSPHIRIWDSVTLNTVVILGAGDFERSICCVSFSKADGGQLLCAVDEATDHNISVWDWQKGERGQRITETKCSVDTVIAAEFHPLDRNCIVTCGKSHISFWTLDAGGTLYKRMGVFENRDKPKYVTCVAFNHLGDIITGDSNGSLIIWGRGTNTVAKLVRGVHDGPVFSVCALKEGSIVSGGGKDRRIVQLDSQLNATGFETQIPEHAGGIRVLSEGRGMQLLVGTTKNSILVGSLSMGLSTALTGHLDELWGLAVHPSLSQFVTAGYDRTLNLWDSMSHSLVWTKDLPEAAQSAAFSPDGSTLVVGSTTGHWLAIDAQTREVFTSHADGAEPIQVIKFSPDGQFLALGSRDNNVYIYQCGGDSRKFNRVGRCMTERKRKRSSSLTSFLGHSSFITHLDWAADSKVLRSNSGDYEVLYWNAGLCRQIPQSASMRDVEWASNSCTLTFETIGIWPEGADGTDVNYCERSNNKKLLATADDFGKVKLYNYPATQPRSLCHSYGGHSSHVTAVTFLHDDTRLISTGGKDTAIMQWAIV</sequence>
<evidence type="ECO:0000313" key="14">
    <source>
        <dbReference type="Proteomes" id="UP000504606"/>
    </source>
</evidence>
<dbReference type="GO" id="GO:0072686">
    <property type="term" value="C:mitotic spindle"/>
    <property type="evidence" value="ECO:0007669"/>
    <property type="project" value="TreeGrafter"/>
</dbReference>
<name>A0A9C6TW02_FRAOC</name>
<keyword evidence="7" id="KW-0206">Cytoskeleton</keyword>
<dbReference type="Pfam" id="PF23414">
    <property type="entry name" value="Beta-prop_EML_2"/>
    <property type="match status" value="1"/>
</dbReference>
<feature type="domain" description="EML-like first beta-propeller" evidence="12">
    <location>
        <begin position="791"/>
        <end position="1065"/>
    </location>
</feature>
<dbReference type="InterPro" id="IPR049813">
    <property type="entry name" value="Elp-1-like_TD"/>
</dbReference>
<feature type="compositionally biased region" description="Polar residues" evidence="10">
    <location>
        <begin position="222"/>
        <end position="234"/>
    </location>
</feature>
<evidence type="ECO:0000256" key="6">
    <source>
        <dbReference type="ARBA" id="ARBA00022737"/>
    </source>
</evidence>
<dbReference type="InterPro" id="IPR055439">
    <property type="entry name" value="Beta-prop_EML_1st"/>
</dbReference>
<dbReference type="PANTHER" id="PTHR13720">
    <property type="entry name" value="WD-40 REPEAT PROTEIN"/>
    <property type="match status" value="1"/>
</dbReference>
<feature type="compositionally biased region" description="Polar residues" evidence="10">
    <location>
        <begin position="526"/>
        <end position="535"/>
    </location>
</feature>
<dbReference type="Gene3D" id="2.130.10.10">
    <property type="entry name" value="YVTN repeat-like/Quinoprotein amine dehydrogenase"/>
    <property type="match status" value="2"/>
</dbReference>
<dbReference type="GeneID" id="113205206"/>
<dbReference type="Pfam" id="PF03451">
    <property type="entry name" value="HELP"/>
    <property type="match status" value="1"/>
</dbReference>
<evidence type="ECO:0000313" key="15">
    <source>
        <dbReference type="RefSeq" id="XP_052123401.1"/>
    </source>
</evidence>
<dbReference type="PROSITE" id="PS50082">
    <property type="entry name" value="WD_REPEATS_2"/>
    <property type="match status" value="3"/>
</dbReference>
<evidence type="ECO:0000256" key="7">
    <source>
        <dbReference type="ARBA" id="ARBA00023212"/>
    </source>
</evidence>
<dbReference type="PROSITE" id="PS50294">
    <property type="entry name" value="WD_REPEATS_REGION"/>
    <property type="match status" value="2"/>
</dbReference>
<comment type="subcellular location">
    <subcellularLocation>
        <location evidence="1">Cytoplasm</location>
        <location evidence="1">Cytoskeleton</location>
    </subcellularLocation>
</comment>
<evidence type="ECO:0000256" key="10">
    <source>
        <dbReference type="SAM" id="MobiDB-lite"/>
    </source>
</evidence>
<accession>A0A9C6TW02</accession>
<feature type="coiled-coil region" evidence="9">
    <location>
        <begin position="470"/>
        <end position="497"/>
    </location>
</feature>
<keyword evidence="9" id="KW-0175">Coiled coil</keyword>
<dbReference type="Pfam" id="PF23150">
    <property type="entry name" value="CFAP61_dimer"/>
    <property type="match status" value="1"/>
</dbReference>
<dbReference type="InterPro" id="IPR005108">
    <property type="entry name" value="HELP"/>
</dbReference>
<dbReference type="GO" id="GO:0008017">
    <property type="term" value="F:microtubule binding"/>
    <property type="evidence" value="ECO:0007669"/>
    <property type="project" value="TreeGrafter"/>
</dbReference>
<evidence type="ECO:0000256" key="2">
    <source>
        <dbReference type="ARBA" id="ARBA00006489"/>
    </source>
</evidence>
<feature type="region of interest" description="Disordered" evidence="10">
    <location>
        <begin position="210"/>
        <end position="245"/>
    </location>
</feature>
<feature type="region of interest" description="Disordered" evidence="10">
    <location>
        <begin position="520"/>
        <end position="653"/>
    </location>
</feature>
<dbReference type="Pfam" id="PF23409">
    <property type="entry name" value="Beta-prop_EML"/>
    <property type="match status" value="1"/>
</dbReference>
<dbReference type="RefSeq" id="XP_052123401.1">
    <property type="nucleotide sequence ID" value="XM_052267441.1"/>
</dbReference>
<dbReference type="CDD" id="cd21931">
    <property type="entry name" value="TD_EMAP-like"/>
    <property type="match status" value="1"/>
</dbReference>
<keyword evidence="14" id="KW-1185">Reference proteome</keyword>
<gene>
    <name evidence="15" type="primary">LOC113205206</name>
</gene>
<feature type="repeat" description="WD" evidence="8">
    <location>
        <begin position="1075"/>
        <end position="1116"/>
    </location>
</feature>
<dbReference type="Proteomes" id="UP000504606">
    <property type="component" value="Unplaced"/>
</dbReference>
<dbReference type="GO" id="GO:0005874">
    <property type="term" value="C:microtubule"/>
    <property type="evidence" value="ECO:0007669"/>
    <property type="project" value="UniProtKB-KW"/>
</dbReference>
<evidence type="ECO:0000259" key="11">
    <source>
        <dbReference type="Pfam" id="PF23150"/>
    </source>
</evidence>
<evidence type="ECO:0000256" key="3">
    <source>
        <dbReference type="ARBA" id="ARBA00022490"/>
    </source>
</evidence>
<feature type="compositionally biased region" description="Pro residues" evidence="10">
    <location>
        <begin position="621"/>
        <end position="646"/>
    </location>
</feature>
<dbReference type="FunFam" id="2.130.10.10:FF:002220">
    <property type="entry name" value="EMAP-like 3"/>
    <property type="match status" value="1"/>
</dbReference>
<feature type="domain" description="EML-like second beta-propeller" evidence="13">
    <location>
        <begin position="1082"/>
        <end position="1364"/>
    </location>
</feature>
<feature type="compositionally biased region" description="Low complexity" evidence="10">
    <location>
        <begin position="609"/>
        <end position="620"/>
    </location>
</feature>
<dbReference type="SMART" id="SM00320">
    <property type="entry name" value="WD40"/>
    <property type="match status" value="11"/>
</dbReference>
<evidence type="ECO:0000256" key="4">
    <source>
        <dbReference type="ARBA" id="ARBA00022574"/>
    </source>
</evidence>
<dbReference type="InterPro" id="IPR036322">
    <property type="entry name" value="WD40_repeat_dom_sf"/>
</dbReference>
<feature type="compositionally biased region" description="Polar residues" evidence="10">
    <location>
        <begin position="567"/>
        <end position="589"/>
    </location>
</feature>